<feature type="compositionally biased region" description="Polar residues" evidence="1">
    <location>
        <begin position="475"/>
        <end position="504"/>
    </location>
</feature>
<feature type="region of interest" description="Disordered" evidence="1">
    <location>
        <begin position="776"/>
        <end position="823"/>
    </location>
</feature>
<feature type="region of interest" description="Disordered" evidence="1">
    <location>
        <begin position="1"/>
        <end position="60"/>
    </location>
</feature>
<evidence type="ECO:0000313" key="4">
    <source>
        <dbReference type="EMBL" id="GAM39716.1"/>
    </source>
</evidence>
<feature type="region of interest" description="Disordered" evidence="1">
    <location>
        <begin position="85"/>
        <end position="107"/>
    </location>
</feature>
<dbReference type="InterPro" id="IPR057199">
    <property type="entry name" value="DUF7877"/>
</dbReference>
<comment type="caution">
    <text evidence="4">The sequence shown here is derived from an EMBL/GenBank/DDBJ whole genome shotgun (WGS) entry which is preliminary data.</text>
</comment>
<feature type="region of interest" description="Disordered" evidence="1">
    <location>
        <begin position="598"/>
        <end position="737"/>
    </location>
</feature>
<feature type="domain" description="DUF7877" evidence="3">
    <location>
        <begin position="64"/>
        <end position="173"/>
    </location>
</feature>
<reference evidence="5" key="1">
    <citation type="journal article" date="2015" name="Genome Announc.">
        <title>Draft genome sequence of Talaromyces cellulolyticus strain Y-94, a source of lignocellulosic biomass-degrading enzymes.</title>
        <authorList>
            <person name="Fujii T."/>
            <person name="Koike H."/>
            <person name="Sawayama S."/>
            <person name="Yano S."/>
            <person name="Inoue H."/>
        </authorList>
    </citation>
    <scope>NUCLEOTIDE SEQUENCE [LARGE SCALE GENOMIC DNA]</scope>
    <source>
        <strain evidence="5">Y-94</strain>
    </source>
</reference>
<feature type="compositionally biased region" description="Low complexity" evidence="1">
    <location>
        <begin position="86"/>
        <end position="96"/>
    </location>
</feature>
<dbReference type="EMBL" id="DF933830">
    <property type="protein sequence ID" value="GAM39716.1"/>
    <property type="molecule type" value="Genomic_DNA"/>
</dbReference>
<dbReference type="Proteomes" id="UP000053095">
    <property type="component" value="Unassembled WGS sequence"/>
</dbReference>
<proteinExistence type="predicted"/>
<feature type="compositionally biased region" description="Polar residues" evidence="1">
    <location>
        <begin position="617"/>
        <end position="649"/>
    </location>
</feature>
<dbReference type="Pfam" id="PF25009">
    <property type="entry name" value="DUF7785"/>
    <property type="match status" value="1"/>
</dbReference>
<keyword evidence="5" id="KW-1185">Reference proteome</keyword>
<gene>
    <name evidence="4" type="ORF">TCE0_034f11485</name>
</gene>
<feature type="compositionally biased region" description="Basic and acidic residues" evidence="1">
    <location>
        <begin position="445"/>
        <end position="459"/>
    </location>
</feature>
<feature type="compositionally biased region" description="Polar residues" evidence="1">
    <location>
        <begin position="784"/>
        <end position="823"/>
    </location>
</feature>
<evidence type="ECO:0000259" key="3">
    <source>
        <dbReference type="Pfam" id="PF25289"/>
    </source>
</evidence>
<evidence type="ECO:0000259" key="2">
    <source>
        <dbReference type="Pfam" id="PF25009"/>
    </source>
</evidence>
<dbReference type="AlphaFoldDB" id="A0A6V8HF15"/>
<feature type="region of interest" description="Disordered" evidence="1">
    <location>
        <begin position="475"/>
        <end position="505"/>
    </location>
</feature>
<feature type="compositionally biased region" description="Polar residues" evidence="1">
    <location>
        <begin position="674"/>
        <end position="689"/>
    </location>
</feature>
<feature type="domain" description="DUF7785" evidence="2">
    <location>
        <begin position="457"/>
        <end position="549"/>
    </location>
</feature>
<feature type="region of interest" description="Disordered" evidence="1">
    <location>
        <begin position="440"/>
        <end position="459"/>
    </location>
</feature>
<evidence type="ECO:0000313" key="5">
    <source>
        <dbReference type="Proteomes" id="UP000053095"/>
    </source>
</evidence>
<dbReference type="InterPro" id="IPR056687">
    <property type="entry name" value="DUF7785"/>
</dbReference>
<protein>
    <submittedName>
        <fullName evidence="4">Uncharacterized protein</fullName>
    </submittedName>
</protein>
<feature type="compositionally biased region" description="Basic and acidic residues" evidence="1">
    <location>
        <begin position="47"/>
        <end position="60"/>
    </location>
</feature>
<sequence>MASEIAGEAATMPLTNGVLHPPSDESAAPSTPGKRKRASTPEAAPTQDKKKSTVKTSEEDKAELNTNLRYIIQIAAQDDEHLSVFSSSLTPSSPSKPRSKRPKLSVDSNNLDSIEARVAAGQYLSYQGFLNDVDQACAAVVERQTAVDNEDVSSVQTKVTALKDRLNGLVHQALSQGSTQIKIEPVPDESPRDITRRDRKILTLYGGSSSNAKQLFSSLQKLNDTGSASDKPVTFPEDRLPNGITTTRAIPFNLEMDEKPVKTFGEVFAPRSTLPQLEPPRRGRAWARDPSSTWIDAFDAITNYDNILGQRHHHSFAKLPSGYWLHYGGDSASPSYWNRREKEQNHLECEGEAITQTARNINEDTAVLYGAYSSFAPSFDSSHSVMQTDAKNSMWWAKRGSRRFNTMLALHKATRLGEDQPLTKLDETTLEDDVKSFIENGSLEVKPEDTSETPKEDKDVDAVLEDISELLQTLNSFRRNRNLESPPQGESRTDDNTGTPSSPSAAELATYETLKSGLAAIISTLPPYAVAKLNGDQLAELNISQKILVEMPTYSGTMEEDDYSLLQKRIAATAPAATPSRTGSYQATPGYNQRMYSASNARPQQPAAGPQGYYQARPSSSTPYTPGASTPQQNYTGLRPQASPSQRPSNIPAYSPGQYQPQPRATPNGYAPYSGQSAPSPGPGYQQNPAYAAGRSASPQKPQGYATPQSAARTAYLNPASGNAQRYYPQQAGPSPAVYANYAPSATQTPGQYAMSPNVAAAHYRNAAAEQAMALARHKAQIEASRQVSGTPNPPQSIAQASSQGRSESPATKQSATPTPATS</sequence>
<name>A0A6V8HF15_TALPI</name>
<feature type="compositionally biased region" description="Polar residues" evidence="1">
    <location>
        <begin position="697"/>
        <end position="712"/>
    </location>
</feature>
<organism evidence="4 5">
    <name type="scientific">Talaromyces pinophilus</name>
    <name type="common">Penicillium pinophilum</name>
    <dbReference type="NCBI Taxonomy" id="128442"/>
    <lineage>
        <taxon>Eukaryota</taxon>
        <taxon>Fungi</taxon>
        <taxon>Dikarya</taxon>
        <taxon>Ascomycota</taxon>
        <taxon>Pezizomycotina</taxon>
        <taxon>Eurotiomycetes</taxon>
        <taxon>Eurotiomycetidae</taxon>
        <taxon>Eurotiales</taxon>
        <taxon>Trichocomaceae</taxon>
        <taxon>Talaromyces</taxon>
        <taxon>Talaromyces sect. Talaromyces</taxon>
    </lineage>
</organism>
<dbReference type="Pfam" id="PF25289">
    <property type="entry name" value="DUF7877"/>
    <property type="match status" value="1"/>
</dbReference>
<accession>A0A6V8HF15</accession>
<evidence type="ECO:0000256" key="1">
    <source>
        <dbReference type="SAM" id="MobiDB-lite"/>
    </source>
</evidence>